<evidence type="ECO:0000256" key="1">
    <source>
        <dbReference type="SAM" id="MobiDB-lite"/>
    </source>
</evidence>
<dbReference type="Proteomes" id="UP000474175">
    <property type="component" value="Unassembled WGS sequence"/>
</dbReference>
<evidence type="ECO:0008006" key="5">
    <source>
        <dbReference type="Google" id="ProtNLM"/>
    </source>
</evidence>
<reference evidence="3 4" key="1">
    <citation type="submission" date="2020-02" db="EMBL/GenBank/DDBJ databases">
        <title>Draft genome sequence of two Spirosoma agri KCTC 52727 and Spirosoma terrae KCTC 52035.</title>
        <authorList>
            <person name="Rojas J."/>
            <person name="Ambika Manirajan B."/>
            <person name="Suarez C."/>
            <person name="Ratering S."/>
            <person name="Schnell S."/>
        </authorList>
    </citation>
    <scope>NUCLEOTIDE SEQUENCE [LARGE SCALE GENOMIC DNA]</scope>
    <source>
        <strain evidence="3 4">KCTC 52035</strain>
    </source>
</reference>
<feature type="region of interest" description="Disordered" evidence="1">
    <location>
        <begin position="255"/>
        <end position="424"/>
    </location>
</feature>
<proteinExistence type="predicted"/>
<keyword evidence="4" id="KW-1185">Reference proteome</keyword>
<feature type="compositionally biased region" description="Low complexity" evidence="1">
    <location>
        <begin position="359"/>
        <end position="403"/>
    </location>
</feature>
<comment type="caution">
    <text evidence="3">The sequence shown here is derived from an EMBL/GenBank/DDBJ whole genome shotgun (WGS) entry which is preliminary data.</text>
</comment>
<feature type="compositionally biased region" description="Polar residues" evidence="1">
    <location>
        <begin position="340"/>
        <end position="349"/>
    </location>
</feature>
<feature type="compositionally biased region" description="Gly residues" evidence="1">
    <location>
        <begin position="404"/>
        <end position="424"/>
    </location>
</feature>
<feature type="signal peptide" evidence="2">
    <location>
        <begin position="1"/>
        <end position="28"/>
    </location>
</feature>
<evidence type="ECO:0000256" key="2">
    <source>
        <dbReference type="SAM" id="SignalP"/>
    </source>
</evidence>
<sequence length="424" mass="45644">MNKQRIYQYLTLAALMGFWSCSSSQQTAQNAGEVDDLYGSSGNAVVYASNSSDVASVAPQNSRELRRQQRSLRNANPDYNDEQQGYSSNTDEYYSELSTRKLNRGLSDDPGWGDSNNNSYNAGFVNGYNAASTSAYSWNRWGFNNFGFYSGLGLGMGLGGFNMGFGRPFYSPFYGSAFAYSPFNSPFYGGFSPFYDSFYSPYAYSGFYNPFYSPFYGGWGGGYGGYWGSPVYVNNVVVTGADPYRARTYNRSAGRSAGSYVSGFDNSPRNYNPNGGRSSYNSGSASASDSRYYSRPSNGNSRGTYYYDNGSSNGRVGNNSTGSSAAPSYNSGNDYYARPRSNSRGSYTAPSYSGGGRSGYQQQSTQSYQQPSYQSQSRGSFNNQPSFSQPSAPSRSFSSPSPSSGGGGFSGGGGRTGGGGRGPR</sequence>
<gene>
    <name evidence="3" type="ORF">GK108_14475</name>
</gene>
<keyword evidence="2" id="KW-0732">Signal</keyword>
<feature type="compositionally biased region" description="Low complexity" evidence="1">
    <location>
        <begin position="270"/>
        <end position="297"/>
    </location>
</feature>
<feature type="chain" id="PRO_5027088920" description="Prolyl-tRNA synthetase" evidence="2">
    <location>
        <begin position="29"/>
        <end position="424"/>
    </location>
</feature>
<evidence type="ECO:0000313" key="4">
    <source>
        <dbReference type="Proteomes" id="UP000474175"/>
    </source>
</evidence>
<dbReference type="AlphaFoldDB" id="A0A6L9L6H8"/>
<protein>
    <recommendedName>
        <fullName evidence="5">Prolyl-tRNA synthetase</fullName>
    </recommendedName>
</protein>
<feature type="compositionally biased region" description="Low complexity" evidence="1">
    <location>
        <begin position="309"/>
        <end position="324"/>
    </location>
</feature>
<dbReference type="RefSeq" id="WP_163949421.1">
    <property type="nucleotide sequence ID" value="NZ_JAAFZH010000005.1"/>
</dbReference>
<evidence type="ECO:0000313" key="3">
    <source>
        <dbReference type="EMBL" id="NDU96084.1"/>
    </source>
</evidence>
<dbReference type="EMBL" id="JAAFZH010000005">
    <property type="protein sequence ID" value="NDU96084.1"/>
    <property type="molecule type" value="Genomic_DNA"/>
</dbReference>
<name>A0A6L9L6H8_9BACT</name>
<accession>A0A6L9L6H8</accession>
<organism evidence="3 4">
    <name type="scientific">Spirosoma terrae</name>
    <dbReference type="NCBI Taxonomy" id="1968276"/>
    <lineage>
        <taxon>Bacteria</taxon>
        <taxon>Pseudomonadati</taxon>
        <taxon>Bacteroidota</taxon>
        <taxon>Cytophagia</taxon>
        <taxon>Cytophagales</taxon>
        <taxon>Cytophagaceae</taxon>
        <taxon>Spirosoma</taxon>
    </lineage>
</organism>
<feature type="region of interest" description="Disordered" evidence="1">
    <location>
        <begin position="68"/>
        <end position="88"/>
    </location>
</feature>